<organism evidence="17 18">
    <name type="scientific">Candidatus Sungbacteria bacterium RIFCSPLOWO2_01_FULL_47_10</name>
    <dbReference type="NCBI Taxonomy" id="1802276"/>
    <lineage>
        <taxon>Bacteria</taxon>
        <taxon>Candidatus Sungiibacteriota</taxon>
    </lineage>
</organism>
<feature type="binding site" evidence="12">
    <location>
        <begin position="256"/>
        <end position="258"/>
    </location>
    <ligand>
        <name>L-serine</name>
        <dbReference type="ChEBI" id="CHEBI:33384"/>
    </ligand>
</feature>
<evidence type="ECO:0000259" key="16">
    <source>
        <dbReference type="PROSITE" id="PS50862"/>
    </source>
</evidence>
<feature type="domain" description="Aminoacyl-transfer RNA synthetases class-II family profile" evidence="16">
    <location>
        <begin position="216"/>
        <end position="438"/>
    </location>
</feature>
<comment type="subcellular location">
    <subcellularLocation>
        <location evidence="1 12">Cytoplasm</location>
    </subcellularLocation>
</comment>
<evidence type="ECO:0000256" key="2">
    <source>
        <dbReference type="ARBA" id="ARBA00005045"/>
    </source>
</evidence>
<evidence type="ECO:0000256" key="1">
    <source>
        <dbReference type="ARBA" id="ARBA00004496"/>
    </source>
</evidence>
<feature type="binding site" evidence="12">
    <location>
        <position position="413"/>
    </location>
    <ligand>
        <name>L-serine</name>
        <dbReference type="ChEBI" id="CHEBI:33384"/>
    </ligand>
</feature>
<feature type="binding site" evidence="13">
    <location>
        <position position="411"/>
    </location>
    <ligand>
        <name>L-serine</name>
        <dbReference type="ChEBI" id="CHEBI:33384"/>
    </ligand>
</feature>
<dbReference type="AlphaFoldDB" id="A0A1G2KYJ9"/>
<dbReference type="PROSITE" id="PS50862">
    <property type="entry name" value="AA_TRNA_LIGASE_II"/>
    <property type="match status" value="1"/>
</dbReference>
<keyword evidence="6 12" id="KW-0547">Nucleotide-binding</keyword>
<dbReference type="InterPro" id="IPR045864">
    <property type="entry name" value="aa-tRNA-synth_II/BPL/LPL"/>
</dbReference>
<comment type="similarity">
    <text evidence="3 12">Belongs to the class-II aminoacyl-tRNA synthetase family. Type-1 seryl-tRNA synthetase subfamily.</text>
</comment>
<sequence>MLDIRFVRDNPEEVKRGLQRKGVDFDVDAFLKLDERRRKKIQEVDDMRSIQNTAAGDIAKIKEKENRDKKISESKELKERLIRSEEELKVLDAEFAGLIVGIPNLPLKNVPDGLGEKGNIVLREVDENGTAYPRGESPKPKFSFTPRDYMDIAKKLDIIDTERASRVSGSRFGYLKREAALLEFALVRYAFDLVCDEKNIESVAKELDLSLKPIPFIPIIPPALVKPESMRAMGYVERGGDEIYHIEKDDMYVVGTSEQSVGPMHIHETFEEKDLPMRYISFSTCFRREAGSYGKDTKGILRVHQFDKAEMVIFATPETSEEEHLLLRGIEERLMKTLKIPYHVLNCCAGDLGDPAAAKYDIEAWLPGQNGGKGEYRETHSTSNTTDFQARRLNIKMRKKDGTTQFVHMLNGTAFAVGRMIIAIIENYQQEDGSVRIPDVLQKYIGGMKEIRR</sequence>
<evidence type="ECO:0000256" key="7">
    <source>
        <dbReference type="ARBA" id="ARBA00022840"/>
    </source>
</evidence>
<dbReference type="SUPFAM" id="SSF46589">
    <property type="entry name" value="tRNA-binding arm"/>
    <property type="match status" value="1"/>
</dbReference>
<dbReference type="PRINTS" id="PR00981">
    <property type="entry name" value="TRNASYNTHSER"/>
</dbReference>
<evidence type="ECO:0000313" key="17">
    <source>
        <dbReference type="EMBL" id="OHA04545.1"/>
    </source>
</evidence>
<protein>
    <recommendedName>
        <fullName evidence="12">Serine--tRNA ligase</fullName>
        <ecNumber evidence="12">6.1.1.11</ecNumber>
    </recommendedName>
    <alternativeName>
        <fullName evidence="12">Seryl-tRNA synthetase</fullName>
        <shortName evidence="12">SerRS</shortName>
    </alternativeName>
    <alternativeName>
        <fullName evidence="12">Seryl-tRNA(Ser/Sec) synthetase</fullName>
    </alternativeName>
</protein>
<dbReference type="GO" id="GO:0016260">
    <property type="term" value="P:selenocysteine biosynthetic process"/>
    <property type="evidence" value="ECO:0007669"/>
    <property type="project" value="UniProtKB-UniRule"/>
</dbReference>
<dbReference type="GO" id="GO:0005524">
    <property type="term" value="F:ATP binding"/>
    <property type="evidence" value="ECO:0007669"/>
    <property type="project" value="UniProtKB-UniRule"/>
</dbReference>
<feature type="binding site" evidence="13">
    <location>
        <position position="287"/>
    </location>
    <ligand>
        <name>L-serine</name>
        <dbReference type="ChEBI" id="CHEBI:33384"/>
    </ligand>
</feature>
<dbReference type="PANTHER" id="PTHR43697:SF1">
    <property type="entry name" value="SERINE--TRNA LIGASE"/>
    <property type="match status" value="1"/>
</dbReference>
<comment type="catalytic activity">
    <reaction evidence="10 12">
        <text>tRNA(Sec) + L-serine + ATP = L-seryl-tRNA(Sec) + AMP + diphosphate + H(+)</text>
        <dbReference type="Rhea" id="RHEA:42580"/>
        <dbReference type="Rhea" id="RHEA-COMP:9742"/>
        <dbReference type="Rhea" id="RHEA-COMP:10128"/>
        <dbReference type="ChEBI" id="CHEBI:15378"/>
        <dbReference type="ChEBI" id="CHEBI:30616"/>
        <dbReference type="ChEBI" id="CHEBI:33019"/>
        <dbReference type="ChEBI" id="CHEBI:33384"/>
        <dbReference type="ChEBI" id="CHEBI:78442"/>
        <dbReference type="ChEBI" id="CHEBI:78533"/>
        <dbReference type="ChEBI" id="CHEBI:456215"/>
        <dbReference type="EC" id="6.1.1.11"/>
    </reaction>
</comment>
<feature type="binding site" evidence="12 13">
    <location>
        <position position="310"/>
    </location>
    <ligand>
        <name>L-serine</name>
        <dbReference type="ChEBI" id="CHEBI:33384"/>
    </ligand>
</feature>
<evidence type="ECO:0000256" key="3">
    <source>
        <dbReference type="ARBA" id="ARBA00010728"/>
    </source>
</evidence>
<proteinExistence type="inferred from homology"/>
<dbReference type="HAMAP" id="MF_00176">
    <property type="entry name" value="Ser_tRNA_synth_type1"/>
    <property type="match status" value="1"/>
</dbReference>
<dbReference type="GO" id="GO:0006434">
    <property type="term" value="P:seryl-tRNA aminoacylation"/>
    <property type="evidence" value="ECO:0007669"/>
    <property type="project" value="UniProtKB-UniRule"/>
</dbReference>
<feature type="binding site" evidence="12 14">
    <location>
        <begin position="287"/>
        <end position="289"/>
    </location>
    <ligand>
        <name>ATP</name>
        <dbReference type="ChEBI" id="CHEBI:30616"/>
    </ligand>
</feature>
<dbReference type="EC" id="6.1.1.11" evidence="12"/>
<dbReference type="InterPro" id="IPR042103">
    <property type="entry name" value="SerRS_1_N_sf"/>
</dbReference>
<evidence type="ECO:0000256" key="11">
    <source>
        <dbReference type="ARBA" id="ARBA00048823"/>
    </source>
</evidence>
<dbReference type="NCBIfam" id="TIGR00414">
    <property type="entry name" value="serS"/>
    <property type="match status" value="1"/>
</dbReference>
<dbReference type="Proteomes" id="UP000177982">
    <property type="component" value="Unassembled WGS sequence"/>
</dbReference>
<evidence type="ECO:0000256" key="9">
    <source>
        <dbReference type="ARBA" id="ARBA00023146"/>
    </source>
</evidence>
<keyword evidence="7 12" id="KW-0067">ATP-binding</keyword>
<feature type="binding site" evidence="12 14">
    <location>
        <begin position="378"/>
        <end position="381"/>
    </location>
    <ligand>
        <name>ATP</name>
        <dbReference type="ChEBI" id="CHEBI:30616"/>
    </ligand>
</feature>
<dbReference type="EMBL" id="MHQO01000074">
    <property type="protein sequence ID" value="OHA04545.1"/>
    <property type="molecule type" value="Genomic_DNA"/>
</dbReference>
<keyword evidence="8 12" id="KW-0648">Protein biosynthesis</keyword>
<feature type="binding site" evidence="13">
    <location>
        <position position="256"/>
    </location>
    <ligand>
        <name>L-serine</name>
        <dbReference type="ChEBI" id="CHEBI:33384"/>
    </ligand>
</feature>
<gene>
    <name evidence="12" type="primary">serS</name>
    <name evidence="17" type="ORF">A2934_02235</name>
</gene>
<keyword evidence="5 12" id="KW-0436">Ligase</keyword>
<feature type="coiled-coil region" evidence="15">
    <location>
        <begin position="67"/>
        <end position="94"/>
    </location>
</feature>
<dbReference type="PANTHER" id="PTHR43697">
    <property type="entry name" value="SERYL-TRNA SYNTHETASE"/>
    <property type="match status" value="1"/>
</dbReference>
<evidence type="ECO:0000256" key="15">
    <source>
        <dbReference type="SAM" id="Coils"/>
    </source>
</evidence>
<keyword evidence="4 12" id="KW-0963">Cytoplasm</keyword>
<comment type="function">
    <text evidence="12">Catalyzes the attachment of serine to tRNA(Ser). Is also able to aminoacylate tRNA(Sec) with serine, to form the misacylated tRNA L-seryl-tRNA(Sec), which will be further converted into selenocysteinyl-tRNA(Sec).</text>
</comment>
<name>A0A1G2KYJ9_9BACT</name>
<evidence type="ECO:0000256" key="13">
    <source>
        <dbReference type="PIRSR" id="PIRSR001529-1"/>
    </source>
</evidence>
<feature type="site" description="Important for serine binding" evidence="13">
    <location>
        <position position="413"/>
    </location>
</feature>
<dbReference type="InterPro" id="IPR002317">
    <property type="entry name" value="Ser-tRNA-ligase_type_1"/>
</dbReference>
<comment type="caution">
    <text evidence="17">The sequence shown here is derived from an EMBL/GenBank/DDBJ whole genome shotgun (WGS) entry which is preliminary data.</text>
</comment>
<reference evidence="17 18" key="1">
    <citation type="journal article" date="2016" name="Nat. Commun.">
        <title>Thousands of microbial genomes shed light on interconnected biogeochemical processes in an aquifer system.</title>
        <authorList>
            <person name="Anantharaman K."/>
            <person name="Brown C.T."/>
            <person name="Hug L.A."/>
            <person name="Sharon I."/>
            <person name="Castelle C.J."/>
            <person name="Probst A.J."/>
            <person name="Thomas B.C."/>
            <person name="Singh A."/>
            <person name="Wilkins M.J."/>
            <person name="Karaoz U."/>
            <person name="Brodie E.L."/>
            <person name="Williams K.H."/>
            <person name="Hubbard S.S."/>
            <person name="Banfield J.F."/>
        </authorList>
    </citation>
    <scope>NUCLEOTIDE SEQUENCE [LARGE SCALE GENOMIC DNA]</scope>
</reference>
<evidence type="ECO:0000256" key="4">
    <source>
        <dbReference type="ARBA" id="ARBA00022490"/>
    </source>
</evidence>
<comment type="subunit">
    <text evidence="12">Homodimer. The tRNA molecule binds across the dimer.</text>
</comment>
<keyword evidence="15" id="KW-0175">Coiled coil</keyword>
<comment type="pathway">
    <text evidence="2 12">Aminoacyl-tRNA biosynthesis; selenocysteinyl-tRNA(Sec) biosynthesis; L-seryl-tRNA(Sec) from L-serine and tRNA(Sec): step 1/1.</text>
</comment>
<comment type="catalytic activity">
    <reaction evidence="11 12">
        <text>tRNA(Ser) + L-serine + ATP = L-seryl-tRNA(Ser) + AMP + diphosphate + H(+)</text>
        <dbReference type="Rhea" id="RHEA:12292"/>
        <dbReference type="Rhea" id="RHEA-COMP:9669"/>
        <dbReference type="Rhea" id="RHEA-COMP:9703"/>
        <dbReference type="ChEBI" id="CHEBI:15378"/>
        <dbReference type="ChEBI" id="CHEBI:30616"/>
        <dbReference type="ChEBI" id="CHEBI:33019"/>
        <dbReference type="ChEBI" id="CHEBI:33384"/>
        <dbReference type="ChEBI" id="CHEBI:78442"/>
        <dbReference type="ChEBI" id="CHEBI:78533"/>
        <dbReference type="ChEBI" id="CHEBI:456215"/>
        <dbReference type="EC" id="6.1.1.11"/>
    </reaction>
</comment>
<dbReference type="PIRSF" id="PIRSF001529">
    <property type="entry name" value="Ser-tRNA-synth_IIa"/>
    <property type="match status" value="1"/>
</dbReference>
<accession>A0A1G2KYJ9</accession>
<dbReference type="SUPFAM" id="SSF55681">
    <property type="entry name" value="Class II aaRS and biotin synthetases"/>
    <property type="match status" value="1"/>
</dbReference>
<evidence type="ECO:0000313" key="18">
    <source>
        <dbReference type="Proteomes" id="UP000177982"/>
    </source>
</evidence>
<keyword evidence="9 12" id="KW-0030">Aminoacyl-tRNA synthetase</keyword>
<evidence type="ECO:0000256" key="6">
    <source>
        <dbReference type="ARBA" id="ARBA00022741"/>
    </source>
</evidence>
<dbReference type="Pfam" id="PF02403">
    <property type="entry name" value="Seryl_tRNA_N"/>
    <property type="match status" value="1"/>
</dbReference>
<dbReference type="Gene3D" id="1.10.287.40">
    <property type="entry name" value="Serine-tRNA synthetase, tRNA binding domain"/>
    <property type="match status" value="1"/>
</dbReference>
<dbReference type="UniPathway" id="UPA00906">
    <property type="reaction ID" value="UER00895"/>
</dbReference>
<evidence type="ECO:0000256" key="14">
    <source>
        <dbReference type="PIRSR" id="PIRSR001529-2"/>
    </source>
</evidence>
<dbReference type="InterPro" id="IPR015866">
    <property type="entry name" value="Ser-tRNA-synth_1_N"/>
</dbReference>
<comment type="domain">
    <text evidence="12">Consists of two distinct domains, a catalytic core and a N-terminal extension that is involved in tRNA binding.</text>
</comment>
<dbReference type="Gene3D" id="3.30.930.10">
    <property type="entry name" value="Bira Bifunctional Protein, Domain 2"/>
    <property type="match status" value="1"/>
</dbReference>
<evidence type="ECO:0000256" key="12">
    <source>
        <dbReference type="HAMAP-Rule" id="MF_00176"/>
    </source>
</evidence>
<evidence type="ECO:0000256" key="5">
    <source>
        <dbReference type="ARBA" id="ARBA00022598"/>
    </source>
</evidence>
<dbReference type="Pfam" id="PF00587">
    <property type="entry name" value="tRNA-synt_2b"/>
    <property type="match status" value="1"/>
</dbReference>
<feature type="binding site" evidence="14">
    <location>
        <begin position="303"/>
        <end position="306"/>
    </location>
    <ligand>
        <name>ATP</name>
        <dbReference type="ChEBI" id="CHEBI:30616"/>
    </ligand>
</feature>
<evidence type="ECO:0000256" key="10">
    <source>
        <dbReference type="ARBA" id="ARBA00047929"/>
    </source>
</evidence>
<dbReference type="GO" id="GO:0005737">
    <property type="term" value="C:cytoplasm"/>
    <property type="evidence" value="ECO:0007669"/>
    <property type="project" value="UniProtKB-SubCell"/>
</dbReference>
<dbReference type="InterPro" id="IPR006195">
    <property type="entry name" value="aa-tRNA-synth_II"/>
</dbReference>
<feature type="binding site" evidence="12">
    <location>
        <position position="303"/>
    </location>
    <ligand>
        <name>ATP</name>
        <dbReference type="ChEBI" id="CHEBI:30616"/>
    </ligand>
</feature>
<dbReference type="InterPro" id="IPR010978">
    <property type="entry name" value="tRNA-bd_arm"/>
</dbReference>
<dbReference type="InterPro" id="IPR002314">
    <property type="entry name" value="aa-tRNA-synt_IIb"/>
</dbReference>
<dbReference type="GO" id="GO:0004828">
    <property type="term" value="F:serine-tRNA ligase activity"/>
    <property type="evidence" value="ECO:0007669"/>
    <property type="project" value="UniProtKB-UniRule"/>
</dbReference>
<evidence type="ECO:0000256" key="8">
    <source>
        <dbReference type="ARBA" id="ARBA00022917"/>
    </source>
</evidence>